<accession>A0A9P7NIB8</accession>
<gene>
    <name evidence="1" type="ORF">E4U43_002280</name>
</gene>
<evidence type="ECO:0008006" key="3">
    <source>
        <dbReference type="Google" id="ProtNLM"/>
    </source>
</evidence>
<dbReference type="Proteomes" id="UP000748025">
    <property type="component" value="Unassembled WGS sequence"/>
</dbReference>
<dbReference type="InterPro" id="IPR046341">
    <property type="entry name" value="SET_dom_sf"/>
</dbReference>
<comment type="caution">
    <text evidence="1">The sequence shown here is derived from an EMBL/GenBank/DDBJ whole genome shotgun (WGS) entry which is preliminary data.</text>
</comment>
<reference evidence="1" key="1">
    <citation type="journal article" date="2020" name="bioRxiv">
        <title>Whole genome comparisons of ergot fungi reveals the divergence and evolution of species within the genus Claviceps are the result of varying mechanisms driving genome evolution and host range expansion.</title>
        <authorList>
            <person name="Wyka S.A."/>
            <person name="Mondo S.J."/>
            <person name="Liu M."/>
            <person name="Dettman J."/>
            <person name="Nalam V."/>
            <person name="Broders K.D."/>
        </authorList>
    </citation>
    <scope>NUCLEOTIDE SEQUENCE</scope>
    <source>
        <strain evidence="1">CCC 602</strain>
    </source>
</reference>
<sequence length="193" mass="21147">MSKPIQPTESLELVRNEGIVKCNNSGYLECADFSKARAVYSQDDTESGSAISKDHCYSGGIGRGSEEIVSSVTNSALESRNRDGLTCHSWLGVAAKSPTKLLQAQPSCKYFENEYFKVQRSKTAGLGAIATRNLKKGDVILREKPLFTANASSVFEAYENLTGHEKDVVMSLHANTLLKPGTPRIQAVWKTNW</sequence>
<dbReference type="SUPFAM" id="SSF82199">
    <property type="entry name" value="SET domain"/>
    <property type="match status" value="1"/>
</dbReference>
<evidence type="ECO:0000313" key="2">
    <source>
        <dbReference type="Proteomes" id="UP000748025"/>
    </source>
</evidence>
<keyword evidence="2" id="KW-1185">Reference proteome</keyword>
<dbReference type="EMBL" id="SRPW01000179">
    <property type="protein sequence ID" value="KAG6017104.1"/>
    <property type="molecule type" value="Genomic_DNA"/>
</dbReference>
<proteinExistence type="predicted"/>
<name>A0A9P7NIB8_9HYPO</name>
<protein>
    <recommendedName>
        <fullName evidence="3">SET domain-containing protein</fullName>
    </recommendedName>
</protein>
<evidence type="ECO:0000313" key="1">
    <source>
        <dbReference type="EMBL" id="KAG6017104.1"/>
    </source>
</evidence>
<dbReference type="OrthoDB" id="3180714at2759"/>
<organism evidence="1 2">
    <name type="scientific">Claviceps pusilla</name>
    <dbReference type="NCBI Taxonomy" id="123648"/>
    <lineage>
        <taxon>Eukaryota</taxon>
        <taxon>Fungi</taxon>
        <taxon>Dikarya</taxon>
        <taxon>Ascomycota</taxon>
        <taxon>Pezizomycotina</taxon>
        <taxon>Sordariomycetes</taxon>
        <taxon>Hypocreomycetidae</taxon>
        <taxon>Hypocreales</taxon>
        <taxon>Clavicipitaceae</taxon>
        <taxon>Claviceps</taxon>
    </lineage>
</organism>
<dbReference type="AlphaFoldDB" id="A0A9P7NIB8"/>